<evidence type="ECO:0000259" key="4">
    <source>
        <dbReference type="SMART" id="SM00645"/>
    </source>
</evidence>
<evidence type="ECO:0000256" key="1">
    <source>
        <dbReference type="ARBA" id="ARBA00008455"/>
    </source>
</evidence>
<name>A0AAN6PYA1_9PEZI</name>
<evidence type="ECO:0000313" key="5">
    <source>
        <dbReference type="EMBL" id="KAK4098869.1"/>
    </source>
</evidence>
<dbReference type="GO" id="GO:0008234">
    <property type="term" value="F:cysteine-type peptidase activity"/>
    <property type="evidence" value="ECO:0007669"/>
    <property type="project" value="InterPro"/>
</dbReference>
<dbReference type="GO" id="GO:0006508">
    <property type="term" value="P:proteolysis"/>
    <property type="evidence" value="ECO:0007669"/>
    <property type="project" value="InterPro"/>
</dbReference>
<keyword evidence="6" id="KW-1185">Reference proteome</keyword>
<dbReference type="Pfam" id="PF00112">
    <property type="entry name" value="Peptidase_C1"/>
    <property type="match status" value="1"/>
</dbReference>
<dbReference type="InterPro" id="IPR013128">
    <property type="entry name" value="Peptidase_C1A"/>
</dbReference>
<evidence type="ECO:0000256" key="3">
    <source>
        <dbReference type="SAM" id="SignalP"/>
    </source>
</evidence>
<feature type="region of interest" description="Disordered" evidence="2">
    <location>
        <begin position="53"/>
        <end position="90"/>
    </location>
</feature>
<dbReference type="AlphaFoldDB" id="A0AAN6PYA1"/>
<dbReference type="EMBL" id="MU863654">
    <property type="protein sequence ID" value="KAK4098869.1"/>
    <property type="molecule type" value="Genomic_DNA"/>
</dbReference>
<sequence>MSSLWKTSLALLATAATANPILRPRQIPWPSPVPASSIGALDWSSIPPPIYSSPASSSSSTDLKTTTTNSSKSLLSSNQPAAPPPSVDWRNRTSGLNYITTAQNQGGCNSCWAFAVTALIEAMVRIEHGAWSKRSEADVHHGVGAACESVGNAEETLAWVAGQGIMFVNDTDDLNKAPPGIADWPCDPYEATAHAASHCVDRSGRTTRIPFYQALGEVEDQKRWVDGYGPLVATFVLYADFASGIVSADGVYRWDGVAESTGNHLALVVGYDDEKQAWLIKNSWGKGWAMDGFVYFGYDQANIDSWTKYGVANVNPDPWTRKRHQSGSMLQSGNGETHRNFELVTGSAADGFHHLSRDGDTSKWSRVLDVQGSGLVGQPVIVGTSFNRDFHAVGVNNNQALQQWTYIQTEKKWSQVSSIDNQEIDGFPGLTQSDGSQLVIVVKHSDGTLNEVFQPLLTTWTQTNPPIASNIAQSGPSLVQSNIGLDMYDPEGTSRGNLYTVAVRTDGTLQLFWRRGQDTTNWSAGEVFGSGIPLDTPPAMIQDYFGTVNETSIGGFQLVIAVNGSVQHWQRINDDVHARDPVEGEQGKWRLVETAGTGVKHVWALVQGSFNQKMHLVTEGMDGLLSYWEWEGEWREVETLPALDDPTWATSEQATMSEAR</sequence>
<dbReference type="InterPro" id="IPR038765">
    <property type="entry name" value="Papain-like_cys_pep_sf"/>
</dbReference>
<organism evidence="5 6">
    <name type="scientific">Parathielavia hyrcaniae</name>
    <dbReference type="NCBI Taxonomy" id="113614"/>
    <lineage>
        <taxon>Eukaryota</taxon>
        <taxon>Fungi</taxon>
        <taxon>Dikarya</taxon>
        <taxon>Ascomycota</taxon>
        <taxon>Pezizomycotina</taxon>
        <taxon>Sordariomycetes</taxon>
        <taxon>Sordariomycetidae</taxon>
        <taxon>Sordariales</taxon>
        <taxon>Chaetomiaceae</taxon>
        <taxon>Parathielavia</taxon>
    </lineage>
</organism>
<accession>A0AAN6PYA1</accession>
<dbReference type="PANTHER" id="PTHR12411">
    <property type="entry name" value="CYSTEINE PROTEASE FAMILY C1-RELATED"/>
    <property type="match status" value="1"/>
</dbReference>
<dbReference type="Gene3D" id="3.90.70.10">
    <property type="entry name" value="Cysteine proteinases"/>
    <property type="match status" value="1"/>
</dbReference>
<feature type="domain" description="Peptidase C1A papain C-terminal" evidence="4">
    <location>
        <begin position="83"/>
        <end position="311"/>
    </location>
</feature>
<feature type="signal peptide" evidence="3">
    <location>
        <begin position="1"/>
        <end position="18"/>
    </location>
</feature>
<dbReference type="SUPFAM" id="SSF89372">
    <property type="entry name" value="Fucose-specific lectin"/>
    <property type="match status" value="1"/>
</dbReference>
<reference evidence="5" key="1">
    <citation type="journal article" date="2023" name="Mol. Phylogenet. Evol.">
        <title>Genome-scale phylogeny and comparative genomics of the fungal order Sordariales.</title>
        <authorList>
            <person name="Hensen N."/>
            <person name="Bonometti L."/>
            <person name="Westerberg I."/>
            <person name="Brannstrom I.O."/>
            <person name="Guillou S."/>
            <person name="Cros-Aarteil S."/>
            <person name="Calhoun S."/>
            <person name="Haridas S."/>
            <person name="Kuo A."/>
            <person name="Mondo S."/>
            <person name="Pangilinan J."/>
            <person name="Riley R."/>
            <person name="LaButti K."/>
            <person name="Andreopoulos B."/>
            <person name="Lipzen A."/>
            <person name="Chen C."/>
            <person name="Yan M."/>
            <person name="Daum C."/>
            <person name="Ng V."/>
            <person name="Clum A."/>
            <person name="Steindorff A."/>
            <person name="Ohm R.A."/>
            <person name="Martin F."/>
            <person name="Silar P."/>
            <person name="Natvig D.O."/>
            <person name="Lalanne C."/>
            <person name="Gautier V."/>
            <person name="Ament-Velasquez S.L."/>
            <person name="Kruys A."/>
            <person name="Hutchinson M.I."/>
            <person name="Powell A.J."/>
            <person name="Barry K."/>
            <person name="Miller A.N."/>
            <person name="Grigoriev I.V."/>
            <person name="Debuchy R."/>
            <person name="Gladieux P."/>
            <person name="Hiltunen Thoren M."/>
            <person name="Johannesson H."/>
        </authorList>
    </citation>
    <scope>NUCLEOTIDE SEQUENCE</scope>
    <source>
        <strain evidence="5">CBS 757.83</strain>
    </source>
</reference>
<dbReference type="SUPFAM" id="SSF54001">
    <property type="entry name" value="Cysteine proteinases"/>
    <property type="match status" value="1"/>
</dbReference>
<gene>
    <name evidence="5" type="ORF">N658DRAFT_488052</name>
</gene>
<feature type="compositionally biased region" description="Low complexity" evidence="2">
    <location>
        <begin position="53"/>
        <end position="80"/>
    </location>
</feature>
<evidence type="ECO:0000256" key="2">
    <source>
        <dbReference type="SAM" id="MobiDB-lite"/>
    </source>
</evidence>
<comment type="caution">
    <text evidence="5">The sequence shown here is derived from an EMBL/GenBank/DDBJ whole genome shotgun (WGS) entry which is preliminary data.</text>
</comment>
<protein>
    <submittedName>
        <fullName evidence="5">Cysteine proteinase</fullName>
    </submittedName>
</protein>
<proteinExistence type="inferred from homology"/>
<evidence type="ECO:0000313" key="6">
    <source>
        <dbReference type="Proteomes" id="UP001305647"/>
    </source>
</evidence>
<feature type="chain" id="PRO_5043055976" evidence="3">
    <location>
        <begin position="19"/>
        <end position="660"/>
    </location>
</feature>
<reference evidence="5" key="2">
    <citation type="submission" date="2023-05" db="EMBL/GenBank/DDBJ databases">
        <authorList>
            <consortium name="Lawrence Berkeley National Laboratory"/>
            <person name="Steindorff A."/>
            <person name="Hensen N."/>
            <person name="Bonometti L."/>
            <person name="Westerberg I."/>
            <person name="Brannstrom I.O."/>
            <person name="Guillou S."/>
            <person name="Cros-Aarteil S."/>
            <person name="Calhoun S."/>
            <person name="Haridas S."/>
            <person name="Kuo A."/>
            <person name="Mondo S."/>
            <person name="Pangilinan J."/>
            <person name="Riley R."/>
            <person name="Labutti K."/>
            <person name="Andreopoulos B."/>
            <person name="Lipzen A."/>
            <person name="Chen C."/>
            <person name="Yanf M."/>
            <person name="Daum C."/>
            <person name="Ng V."/>
            <person name="Clum A."/>
            <person name="Ohm R."/>
            <person name="Martin F."/>
            <person name="Silar P."/>
            <person name="Natvig D."/>
            <person name="Lalanne C."/>
            <person name="Gautier V."/>
            <person name="Ament-Velasquez S.L."/>
            <person name="Kruys A."/>
            <person name="Hutchinson M.I."/>
            <person name="Powell A.J."/>
            <person name="Barry K."/>
            <person name="Miller A.N."/>
            <person name="Grigoriev I.V."/>
            <person name="Debuchy R."/>
            <person name="Gladieux P."/>
            <person name="Thoren M.H."/>
            <person name="Johannesson H."/>
        </authorList>
    </citation>
    <scope>NUCLEOTIDE SEQUENCE</scope>
    <source>
        <strain evidence="5">CBS 757.83</strain>
    </source>
</reference>
<dbReference type="SMART" id="SM00645">
    <property type="entry name" value="Pept_C1"/>
    <property type="match status" value="1"/>
</dbReference>
<dbReference type="Proteomes" id="UP001305647">
    <property type="component" value="Unassembled WGS sequence"/>
</dbReference>
<comment type="similarity">
    <text evidence="1">Belongs to the peptidase C1 family.</text>
</comment>
<dbReference type="InterPro" id="IPR000668">
    <property type="entry name" value="Peptidase_C1A_C"/>
</dbReference>
<keyword evidence="3" id="KW-0732">Signal</keyword>